<protein>
    <recommendedName>
        <fullName evidence="1">DUF374 domain-containing protein</fullName>
    </recommendedName>
</protein>
<dbReference type="EMBL" id="UOFS01000044">
    <property type="protein sequence ID" value="VAX00536.1"/>
    <property type="molecule type" value="Genomic_DNA"/>
</dbReference>
<dbReference type="SUPFAM" id="SSF69593">
    <property type="entry name" value="Glycerol-3-phosphate (1)-acyltransferase"/>
    <property type="match status" value="1"/>
</dbReference>
<dbReference type="AlphaFoldDB" id="A0A3B1A464"/>
<accession>A0A3B1A464</accession>
<dbReference type="CDD" id="cd07983">
    <property type="entry name" value="LPLAT_DUF374-like"/>
    <property type="match status" value="1"/>
</dbReference>
<feature type="domain" description="DUF374" evidence="1">
    <location>
        <begin position="72"/>
        <end position="139"/>
    </location>
</feature>
<reference evidence="2" key="1">
    <citation type="submission" date="2018-06" db="EMBL/GenBank/DDBJ databases">
        <authorList>
            <person name="Zhirakovskaya E."/>
        </authorList>
    </citation>
    <scope>NUCLEOTIDE SEQUENCE</scope>
</reference>
<name>A0A3B1A464_9ZZZZ</name>
<dbReference type="Pfam" id="PF04028">
    <property type="entry name" value="DUF374"/>
    <property type="match status" value="1"/>
</dbReference>
<proteinExistence type="predicted"/>
<evidence type="ECO:0000259" key="1">
    <source>
        <dbReference type="Pfam" id="PF04028"/>
    </source>
</evidence>
<dbReference type="InterPro" id="IPR007172">
    <property type="entry name" value="DUF374"/>
</dbReference>
<evidence type="ECO:0000313" key="2">
    <source>
        <dbReference type="EMBL" id="VAX00536.1"/>
    </source>
</evidence>
<sequence>MARKLSWNRNLAYKVLQPVVNTMLQFFWKTCQVDIVGVEQGDAIIKSGKPVILCYWHQQHVFGAYYALTLKDKGLKLGFLISPSVDGEVPARIVTSWGAHAIRGSSNRTGARAMRDLYQNITKDGISPVNTADGPTGPAFKFKQGAVMLAQLSQVPMLPIAFAASSFWQLRSWDKFIIPKPFSKIVIAVGSPCKVNKDATLEQQASMAIHMESTLNKLIEVASSKLKSH</sequence>
<organism evidence="2">
    <name type="scientific">hydrothermal vent metagenome</name>
    <dbReference type="NCBI Taxonomy" id="652676"/>
    <lineage>
        <taxon>unclassified sequences</taxon>
        <taxon>metagenomes</taxon>
        <taxon>ecological metagenomes</taxon>
    </lineage>
</organism>
<gene>
    <name evidence="2" type="ORF">MNBD_GAMMA22-2968</name>
</gene>